<accession>A0AAN9KRC2</accession>
<dbReference type="Proteomes" id="UP001367508">
    <property type="component" value="Unassembled WGS sequence"/>
</dbReference>
<protein>
    <submittedName>
        <fullName evidence="2">Uncharacterized protein</fullName>
    </submittedName>
</protein>
<feature type="transmembrane region" description="Helical" evidence="1">
    <location>
        <begin position="104"/>
        <end position="123"/>
    </location>
</feature>
<proteinExistence type="predicted"/>
<sequence>MVLSDQVGSSVTQQTQWLLLSASNEKPNLSLNSKQSALSVRSCSPPNSSLWYISDPGPELNPKALINTSVIANHPIPNGQSSQYIKLLGPVPPNLYTVIDCKKVRILFLCLISAAVFVWVFYVKIPRKETLQNISVDESVSITDSSFEVYTANARGLAATLALLPPSLGYFLGYLLCPPPTHKNLSNTSHTTLTHSSP</sequence>
<dbReference type="EMBL" id="JAYMYQ010000006">
    <property type="protein sequence ID" value="KAK7322470.1"/>
    <property type="molecule type" value="Genomic_DNA"/>
</dbReference>
<evidence type="ECO:0000256" key="1">
    <source>
        <dbReference type="SAM" id="Phobius"/>
    </source>
</evidence>
<name>A0AAN9KRC2_CANGL</name>
<keyword evidence="3" id="KW-1185">Reference proteome</keyword>
<gene>
    <name evidence="2" type="ORF">VNO77_25851</name>
</gene>
<keyword evidence="1" id="KW-0472">Membrane</keyword>
<keyword evidence="1" id="KW-0812">Transmembrane</keyword>
<reference evidence="2 3" key="1">
    <citation type="submission" date="2024-01" db="EMBL/GenBank/DDBJ databases">
        <title>The genomes of 5 underutilized Papilionoideae crops provide insights into root nodulation and disease resistanc.</title>
        <authorList>
            <person name="Jiang F."/>
        </authorList>
    </citation>
    <scope>NUCLEOTIDE SEQUENCE [LARGE SCALE GENOMIC DNA]</scope>
    <source>
        <strain evidence="2">LVBAO_FW01</strain>
        <tissue evidence="2">Leaves</tissue>
    </source>
</reference>
<organism evidence="2 3">
    <name type="scientific">Canavalia gladiata</name>
    <name type="common">Sword bean</name>
    <name type="synonym">Dolichos gladiatus</name>
    <dbReference type="NCBI Taxonomy" id="3824"/>
    <lineage>
        <taxon>Eukaryota</taxon>
        <taxon>Viridiplantae</taxon>
        <taxon>Streptophyta</taxon>
        <taxon>Embryophyta</taxon>
        <taxon>Tracheophyta</taxon>
        <taxon>Spermatophyta</taxon>
        <taxon>Magnoliopsida</taxon>
        <taxon>eudicotyledons</taxon>
        <taxon>Gunneridae</taxon>
        <taxon>Pentapetalae</taxon>
        <taxon>rosids</taxon>
        <taxon>fabids</taxon>
        <taxon>Fabales</taxon>
        <taxon>Fabaceae</taxon>
        <taxon>Papilionoideae</taxon>
        <taxon>50 kb inversion clade</taxon>
        <taxon>NPAAA clade</taxon>
        <taxon>indigoferoid/millettioid clade</taxon>
        <taxon>Phaseoleae</taxon>
        <taxon>Canavalia</taxon>
    </lineage>
</organism>
<evidence type="ECO:0000313" key="3">
    <source>
        <dbReference type="Proteomes" id="UP001367508"/>
    </source>
</evidence>
<dbReference type="AlphaFoldDB" id="A0AAN9KRC2"/>
<evidence type="ECO:0000313" key="2">
    <source>
        <dbReference type="EMBL" id="KAK7322470.1"/>
    </source>
</evidence>
<keyword evidence="1" id="KW-1133">Transmembrane helix</keyword>
<comment type="caution">
    <text evidence="2">The sequence shown here is derived from an EMBL/GenBank/DDBJ whole genome shotgun (WGS) entry which is preliminary data.</text>
</comment>